<dbReference type="GO" id="GO:0016740">
    <property type="term" value="F:transferase activity"/>
    <property type="evidence" value="ECO:0007669"/>
    <property type="project" value="UniProtKB-KW"/>
</dbReference>
<name>A0A6M1RXH4_9HYPH</name>
<protein>
    <submittedName>
        <fullName evidence="2">Polysaccharide pyruvyl transferase family protein</fullName>
    </submittedName>
</protein>
<organism evidence="2 3">
    <name type="scientific">Rhizobium daejeonense</name>
    <dbReference type="NCBI Taxonomy" id="240521"/>
    <lineage>
        <taxon>Bacteria</taxon>
        <taxon>Pseudomonadati</taxon>
        <taxon>Pseudomonadota</taxon>
        <taxon>Alphaproteobacteria</taxon>
        <taxon>Hyphomicrobiales</taxon>
        <taxon>Rhizobiaceae</taxon>
        <taxon>Rhizobium/Agrobacterium group</taxon>
        <taxon>Rhizobium</taxon>
    </lineage>
</organism>
<evidence type="ECO:0000259" key="1">
    <source>
        <dbReference type="Pfam" id="PF04230"/>
    </source>
</evidence>
<feature type="domain" description="Polysaccharide pyruvyl transferase" evidence="1">
    <location>
        <begin position="73"/>
        <end position="330"/>
    </location>
</feature>
<keyword evidence="3" id="KW-1185">Reference proteome</keyword>
<accession>A0A6M1RXH4</accession>
<dbReference type="PANTHER" id="PTHR36836:SF1">
    <property type="entry name" value="COLANIC ACID BIOSYNTHESIS PROTEIN WCAK"/>
    <property type="match status" value="1"/>
</dbReference>
<sequence>MKILVFNVKYSENLGDGILAQCIENALTMEAGTQVETIDLAGRTGFGTTHQHRQYAIHVLHALPSFARSLAVAFILRPKLEKLEKEWSRKLASVDAVVLGGGNLFQDDDLNFPLKIGTLLDCVRRSGKPLAIYAVGVGEDWSAKAHELFGVIRQTDLVHLSVRDGKALENWNKHFQEGPSPVIVPDPGLLAARFLERAEELDRTGGKVGICVTDPVILMRHAGRRSTDICFRTAAEYRDLIRLLVRQGYSVRLFTNGAREDQRFAEKILDDEDMILYRTTGVIDLIERPQVPEDVIDILRSLSVIVAHRLHACIAAYSLGVPHVGLGWDSKVASFFRSVGREAYFASGKTATPAHVAALVTAAETSGIDPDRHGATLLEALEGVRGMQNNF</sequence>
<comment type="caution">
    <text evidence="2">The sequence shown here is derived from an EMBL/GenBank/DDBJ whole genome shotgun (WGS) entry which is preliminary data.</text>
</comment>
<dbReference type="PANTHER" id="PTHR36836">
    <property type="entry name" value="COLANIC ACID BIOSYNTHESIS PROTEIN WCAK"/>
    <property type="match status" value="1"/>
</dbReference>
<evidence type="ECO:0000313" key="2">
    <source>
        <dbReference type="EMBL" id="NGO66272.1"/>
    </source>
</evidence>
<gene>
    <name evidence="2" type="ORF">G6N76_21655</name>
</gene>
<keyword evidence="2" id="KW-0808">Transferase</keyword>
<dbReference type="AlphaFoldDB" id="A0A6M1RXH4"/>
<dbReference type="Proteomes" id="UP000477849">
    <property type="component" value="Unassembled WGS sequence"/>
</dbReference>
<reference evidence="2 3" key="1">
    <citation type="submission" date="2020-02" db="EMBL/GenBank/DDBJ databases">
        <title>Genome sequence of the type strain CCBAU10050 of Rhizobium daejeonense.</title>
        <authorList>
            <person name="Gao J."/>
            <person name="Sun J."/>
        </authorList>
    </citation>
    <scope>NUCLEOTIDE SEQUENCE [LARGE SCALE GENOMIC DNA]</scope>
    <source>
        <strain evidence="2 3">CCBAU10050</strain>
    </source>
</reference>
<dbReference type="EMBL" id="JAAKZH010000010">
    <property type="protein sequence ID" value="NGO66272.1"/>
    <property type="molecule type" value="Genomic_DNA"/>
</dbReference>
<dbReference type="InterPro" id="IPR007345">
    <property type="entry name" value="Polysacch_pyruvyl_Trfase"/>
</dbReference>
<proteinExistence type="predicted"/>
<dbReference type="RefSeq" id="WP_163901401.1">
    <property type="nucleotide sequence ID" value="NZ_CP048427.1"/>
</dbReference>
<dbReference type="Pfam" id="PF04230">
    <property type="entry name" value="PS_pyruv_trans"/>
    <property type="match status" value="1"/>
</dbReference>
<evidence type="ECO:0000313" key="3">
    <source>
        <dbReference type="Proteomes" id="UP000477849"/>
    </source>
</evidence>